<evidence type="ECO:0000313" key="4">
    <source>
        <dbReference type="Proteomes" id="UP000232806"/>
    </source>
</evidence>
<dbReference type="EMBL" id="CP017766">
    <property type="protein sequence ID" value="AUB54928.1"/>
    <property type="molecule type" value="Genomic_DNA"/>
</dbReference>
<sequence>MKLRHVIVKNFRSLKNIDLPIDDNTILIGENNSGKTALLEALRIALSWGQRGSRYQFKEYDYHMNKKNDDPSTCDGIHLELWFKEDFDNEWPASLLADLDSIIQTDPVSGLNFIGFRVTSSFDENLNEITEWNFLNLDRDPIKNIELNRFRKYVRLFYLSSLRDSKYEFSPSSKFWGSMLKDIKISKSDKESLIEELSKLNESILDGDPRLKEIAERLNKSVEIMGSIGDEKTSIRALPLKPWDLLSKSELVIKPRDNEIDFPINLHGQGVQSLSILFLFQAYIDIFLKPTFEDETEAILALEEPESHLHPQATRSIAKNLYNLDSQTLISTHSPYFIQEIPFEDIRMFRRTGPSSKVLYLKRSFIAKIPQSQKLDNYCQSKLHYEYEPSNSTLTLKEKMTDDEYKSLIKEYLKDDTTCKRILKLKNESKFHITDNDLAKLDTFAKRIRGEILFARGWLLCEGQSDYLIIRYFADLIKEQLDIKGITIIDFQNNGSPNAFVSLANNFEIPWLMICDSDEAGNNYKKKVKNLGYSETETDDLVKQLPGDGNDLEKFLLENGFLDYYLEIIDENGKTLEKNETDEGFEDEVLKILRGNKIQYAIQLIEKLEKSDADETIVPKFFSDNIKLMSERTVNNE</sequence>
<dbReference type="GeneID" id="35120345"/>
<dbReference type="Gene3D" id="3.40.50.300">
    <property type="entry name" value="P-loop containing nucleotide triphosphate hydrolases"/>
    <property type="match status" value="1"/>
</dbReference>
<organism evidence="3 4">
    <name type="scientific">Methanobacterium subterraneum</name>
    <dbReference type="NCBI Taxonomy" id="59277"/>
    <lineage>
        <taxon>Archaea</taxon>
        <taxon>Methanobacteriati</taxon>
        <taxon>Methanobacteriota</taxon>
        <taxon>Methanomada group</taxon>
        <taxon>Methanobacteria</taxon>
        <taxon>Methanobacteriales</taxon>
        <taxon>Methanobacteriaceae</taxon>
        <taxon>Methanobacterium</taxon>
    </lineage>
</organism>
<gene>
    <name evidence="3" type="ORF">BK007_02090</name>
</gene>
<dbReference type="InterPro" id="IPR034139">
    <property type="entry name" value="TOPRIM_OLD"/>
</dbReference>
<feature type="domain" description="Endonuclease GajA/Old nuclease/RecF-like AAA" evidence="1">
    <location>
        <begin position="1"/>
        <end position="338"/>
    </location>
</feature>
<dbReference type="InterPro" id="IPR041685">
    <property type="entry name" value="AAA_GajA/Old/RecF-like"/>
</dbReference>
<proteinExistence type="predicted"/>
<dbReference type="PANTHER" id="PTHR43581:SF4">
    <property type="entry name" value="ATP_GTP PHOSPHATASE"/>
    <property type="match status" value="1"/>
</dbReference>
<dbReference type="RefSeq" id="WP_100904906.1">
    <property type="nucleotide sequence ID" value="NZ_CP017766.1"/>
</dbReference>
<dbReference type="AlphaFoldDB" id="A0A2H4VA18"/>
<dbReference type="OrthoDB" id="71628at2157"/>
<dbReference type="SUPFAM" id="SSF52540">
    <property type="entry name" value="P-loop containing nucleoside triphosphate hydrolases"/>
    <property type="match status" value="1"/>
</dbReference>
<dbReference type="Pfam" id="PF20469">
    <property type="entry name" value="OLD-like_TOPRIM"/>
    <property type="match status" value="1"/>
</dbReference>
<name>A0A2H4VA18_9EURY</name>
<protein>
    <submittedName>
        <fullName evidence="3">Uncharacterized protein</fullName>
    </submittedName>
</protein>
<evidence type="ECO:0000313" key="3">
    <source>
        <dbReference type="EMBL" id="AUB54928.1"/>
    </source>
</evidence>
<evidence type="ECO:0000259" key="1">
    <source>
        <dbReference type="Pfam" id="PF13175"/>
    </source>
</evidence>
<dbReference type="PANTHER" id="PTHR43581">
    <property type="entry name" value="ATP/GTP PHOSPHATASE"/>
    <property type="match status" value="1"/>
</dbReference>
<dbReference type="InterPro" id="IPR027417">
    <property type="entry name" value="P-loop_NTPase"/>
</dbReference>
<accession>A0A2H4VA18</accession>
<reference evidence="3 4" key="1">
    <citation type="submission" date="2016-10" db="EMBL/GenBank/DDBJ databases">
        <title>Comparative genomics between deep and shallow subseafloor isolates.</title>
        <authorList>
            <person name="Ishii S."/>
            <person name="Miller J.R."/>
            <person name="Sutton G."/>
            <person name="Suzuki S."/>
            <person name="Methe B."/>
            <person name="Inagaki F."/>
            <person name="Imachi H."/>
        </authorList>
    </citation>
    <scope>NUCLEOTIDE SEQUENCE [LARGE SCALE GENOMIC DNA]</scope>
    <source>
        <strain evidence="3 4">MO-MB1</strain>
    </source>
</reference>
<dbReference type="CDD" id="cd01026">
    <property type="entry name" value="TOPRIM_OLD"/>
    <property type="match status" value="1"/>
</dbReference>
<dbReference type="InterPro" id="IPR051396">
    <property type="entry name" value="Bact_Antivir_Def_Nuclease"/>
</dbReference>
<dbReference type="Proteomes" id="UP000232806">
    <property type="component" value="Chromosome"/>
</dbReference>
<feature type="domain" description="OLD protein-like TOPRIM" evidence="2">
    <location>
        <begin position="453"/>
        <end position="518"/>
    </location>
</feature>
<dbReference type="Pfam" id="PF13175">
    <property type="entry name" value="AAA_15"/>
    <property type="match status" value="1"/>
</dbReference>
<evidence type="ECO:0000259" key="2">
    <source>
        <dbReference type="Pfam" id="PF20469"/>
    </source>
</evidence>